<evidence type="ECO:0000256" key="2">
    <source>
        <dbReference type="ARBA" id="ARBA00022679"/>
    </source>
</evidence>
<evidence type="ECO:0000313" key="11">
    <source>
        <dbReference type="EMBL" id="CAB4037608.1"/>
    </source>
</evidence>
<dbReference type="SUPFAM" id="SSF56672">
    <property type="entry name" value="DNA/RNA polymerases"/>
    <property type="match status" value="1"/>
</dbReference>
<dbReference type="InterPro" id="IPR041373">
    <property type="entry name" value="RT_RNaseH"/>
</dbReference>
<dbReference type="Gene3D" id="3.10.10.10">
    <property type="entry name" value="HIV Type 1 Reverse Transcriptase, subunit A, domain 1"/>
    <property type="match status" value="2"/>
</dbReference>
<dbReference type="Pfam" id="PF17917">
    <property type="entry name" value="RT_RNaseH"/>
    <property type="match status" value="1"/>
</dbReference>
<dbReference type="GO" id="GO:0003964">
    <property type="term" value="F:RNA-directed DNA polymerase activity"/>
    <property type="evidence" value="ECO:0007669"/>
    <property type="project" value="UniProtKB-KW"/>
</dbReference>
<evidence type="ECO:0000256" key="1">
    <source>
        <dbReference type="ARBA" id="ARBA00022670"/>
    </source>
</evidence>
<feature type="domain" description="Reverse transcriptase" evidence="9">
    <location>
        <begin position="208"/>
        <end position="323"/>
    </location>
</feature>
<sequence length="514" mass="58076">MYRPESGINRGATCDVLVKEDVIVEPGKECLVKCVADKAFRGLNYMAAPNTSPGDEPIRPACCIVRVDTIRELWLRVVNVNKVSETLRKGEKIALLDPEFETTFPGQHMKTKPTDRVTGYKGDERLDSKEEGLGKHCIRLKPNARPVGMRPRRLSPKEREEVNKEITHLLGQGLITQSTGPWAAPIVVASRKNGQIRLAIDYRALNAQLKSGYYQMPLREEDSNLTGFVTPDGQFQWTGRGTPFELSGAPASFQRLMSGALGSLNWQVALCYLDDILVWGATWTEHMQRLRLVLQRLQEVGMLLNPEKCTFGVRRIEFLGHVIGEGMLSISDARRDALINTPKPKTVTMLRKALGVFSYVQRWIPGMADIAKPLYDLLDKDGKKLLKWTPETTAAFELLKKHVARPPALYLPDFTSCERNYSTTDRELLAIFLAVKKFRVYLAGKRFDLITDHRALTWINESLDLNDVCGRRGRWLEFLQQYPFDPIHRAGKSPELAMADYLSRVGHGEQVATL</sequence>
<evidence type="ECO:0000256" key="4">
    <source>
        <dbReference type="ARBA" id="ARBA00022722"/>
    </source>
</evidence>
<dbReference type="GO" id="GO:0006508">
    <property type="term" value="P:proteolysis"/>
    <property type="evidence" value="ECO:0007669"/>
    <property type="project" value="UniProtKB-KW"/>
</dbReference>
<evidence type="ECO:0000313" key="12">
    <source>
        <dbReference type="Proteomes" id="UP001152795"/>
    </source>
</evidence>
<dbReference type="InterPro" id="IPR051320">
    <property type="entry name" value="Viral_Replic_Matur_Polypro"/>
</dbReference>
<keyword evidence="4" id="KW-0540">Nuclease</keyword>
<organism evidence="11 12">
    <name type="scientific">Paramuricea clavata</name>
    <name type="common">Red gorgonian</name>
    <name type="synonym">Violescent sea-whip</name>
    <dbReference type="NCBI Taxonomy" id="317549"/>
    <lineage>
        <taxon>Eukaryota</taxon>
        <taxon>Metazoa</taxon>
        <taxon>Cnidaria</taxon>
        <taxon>Anthozoa</taxon>
        <taxon>Octocorallia</taxon>
        <taxon>Malacalcyonacea</taxon>
        <taxon>Plexauridae</taxon>
        <taxon>Paramuricea</taxon>
    </lineage>
</organism>
<dbReference type="PANTHER" id="PTHR33064">
    <property type="entry name" value="POL PROTEIN"/>
    <property type="match status" value="1"/>
</dbReference>
<evidence type="ECO:0000256" key="8">
    <source>
        <dbReference type="ARBA" id="ARBA00022918"/>
    </source>
</evidence>
<keyword evidence="8" id="KW-0695">RNA-directed DNA polymerase</keyword>
<dbReference type="Proteomes" id="UP001152795">
    <property type="component" value="Unassembled WGS sequence"/>
</dbReference>
<keyword evidence="5" id="KW-0064">Aspartyl protease</keyword>
<evidence type="ECO:0000256" key="5">
    <source>
        <dbReference type="ARBA" id="ARBA00022750"/>
    </source>
</evidence>
<dbReference type="AlphaFoldDB" id="A0A7D9LSC0"/>
<dbReference type="FunFam" id="3.30.70.270:FF:000003">
    <property type="entry name" value="Transposon Ty3-G Gag-Pol polyprotein"/>
    <property type="match status" value="1"/>
</dbReference>
<name>A0A7D9LSC0_PARCT</name>
<dbReference type="PANTHER" id="PTHR33064:SF37">
    <property type="entry name" value="RIBONUCLEASE H"/>
    <property type="match status" value="1"/>
</dbReference>
<keyword evidence="3" id="KW-0548">Nucleotidyltransferase</keyword>
<dbReference type="EMBL" id="CACRXK020023274">
    <property type="protein sequence ID" value="CAB4037608.1"/>
    <property type="molecule type" value="Genomic_DNA"/>
</dbReference>
<dbReference type="GO" id="GO:0004190">
    <property type="term" value="F:aspartic-type endopeptidase activity"/>
    <property type="evidence" value="ECO:0007669"/>
    <property type="project" value="UniProtKB-KW"/>
</dbReference>
<protein>
    <submittedName>
        <fullName evidence="11">Uncharacterized protein</fullName>
    </submittedName>
</protein>
<proteinExistence type="predicted"/>
<evidence type="ECO:0000259" key="10">
    <source>
        <dbReference type="Pfam" id="PF17917"/>
    </source>
</evidence>
<dbReference type="Pfam" id="PF00078">
    <property type="entry name" value="RVT_1"/>
    <property type="match status" value="1"/>
</dbReference>
<reference evidence="11" key="1">
    <citation type="submission" date="2020-04" db="EMBL/GenBank/DDBJ databases">
        <authorList>
            <person name="Alioto T."/>
            <person name="Alioto T."/>
            <person name="Gomez Garrido J."/>
        </authorList>
    </citation>
    <scope>NUCLEOTIDE SEQUENCE</scope>
    <source>
        <strain evidence="11">A484AB</strain>
    </source>
</reference>
<evidence type="ECO:0000259" key="9">
    <source>
        <dbReference type="Pfam" id="PF00078"/>
    </source>
</evidence>
<dbReference type="CDD" id="cd01647">
    <property type="entry name" value="RT_LTR"/>
    <property type="match status" value="1"/>
</dbReference>
<dbReference type="Gene3D" id="3.30.70.270">
    <property type="match status" value="2"/>
</dbReference>
<dbReference type="InterPro" id="IPR043502">
    <property type="entry name" value="DNA/RNA_pol_sf"/>
</dbReference>
<dbReference type="GO" id="GO:0004519">
    <property type="term" value="F:endonuclease activity"/>
    <property type="evidence" value="ECO:0007669"/>
    <property type="project" value="UniProtKB-KW"/>
</dbReference>
<dbReference type="CDD" id="cd09274">
    <property type="entry name" value="RNase_HI_RT_Ty3"/>
    <property type="match status" value="1"/>
</dbReference>
<evidence type="ECO:0000256" key="3">
    <source>
        <dbReference type="ARBA" id="ARBA00022695"/>
    </source>
</evidence>
<keyword evidence="6" id="KW-0255">Endonuclease</keyword>
<gene>
    <name evidence="11" type="ORF">PACLA_8A033442</name>
</gene>
<comment type="caution">
    <text evidence="11">The sequence shown here is derived from an EMBL/GenBank/DDBJ whole genome shotgun (WGS) entry which is preliminary data.</text>
</comment>
<keyword evidence="2" id="KW-0808">Transferase</keyword>
<dbReference type="InterPro" id="IPR043128">
    <property type="entry name" value="Rev_trsase/Diguanyl_cyclase"/>
</dbReference>
<keyword evidence="7" id="KW-0378">Hydrolase</keyword>
<dbReference type="OrthoDB" id="120907at2759"/>
<feature type="domain" description="Reverse transcriptase RNase H-like" evidence="10">
    <location>
        <begin position="410"/>
        <end position="482"/>
    </location>
</feature>
<evidence type="ECO:0000256" key="7">
    <source>
        <dbReference type="ARBA" id="ARBA00022801"/>
    </source>
</evidence>
<dbReference type="InterPro" id="IPR000477">
    <property type="entry name" value="RT_dom"/>
</dbReference>
<evidence type="ECO:0000256" key="6">
    <source>
        <dbReference type="ARBA" id="ARBA00022759"/>
    </source>
</evidence>
<keyword evidence="12" id="KW-1185">Reference proteome</keyword>
<keyword evidence="1" id="KW-0645">Protease</keyword>
<dbReference type="FunFam" id="3.10.10.10:FF:000003">
    <property type="entry name" value="Retrovirus-related Pol polyprotein from transposon 297-like Protein"/>
    <property type="match status" value="1"/>
</dbReference>
<accession>A0A7D9LSC0</accession>